<protein>
    <submittedName>
        <fullName evidence="15">PTS system N-acetylglucosamine-specific IIB component, Glc family /PTS system N-acetylglucosamine-specific IIC component, Glc family</fullName>
    </submittedName>
</protein>
<feature type="transmembrane region" description="Helical" evidence="12">
    <location>
        <begin position="36"/>
        <end position="62"/>
    </location>
</feature>
<feature type="transmembrane region" description="Helical" evidence="12">
    <location>
        <begin position="221"/>
        <end position="245"/>
    </location>
</feature>
<evidence type="ECO:0000256" key="5">
    <source>
        <dbReference type="ARBA" id="ARBA00022679"/>
    </source>
</evidence>
<dbReference type="NCBIfam" id="TIGR01998">
    <property type="entry name" value="PTS-II-BC-nag"/>
    <property type="match status" value="1"/>
</dbReference>
<dbReference type="CDD" id="cd00212">
    <property type="entry name" value="PTS_IIB_glc"/>
    <property type="match status" value="1"/>
</dbReference>
<sequence length="455" mass="48712">MLNFLQKIGKALMLPIATLPAAALLLRLGQDDFLDIPFMAAAGSALFDHLPLIFAIGVAVGLSRDGNGAAGLAGAIGFLVLQEGTAAVNEEIDMAFLGGILSGVVAGLLYNRFHAVKLPNWLGFFGGRRFVPIVTAATMVILAGIFGFVWPPVQAGIDGIGQWIIDAGAVGVGAYGFLNRLLIPIGLHHVLNSLVWFEFGSFEGATGDLDRFFAGDPTAGTFMVGFFPVMMFGLPAACLAMIVAAKPERRAQVAGLLGGLAFTSFLTGITEPIEFTFMFLSPLLYVIHAALTAASMVVTYLAGTLHGFGFSAGAIDYFLNFNIATKPLLLAGIGIVFAVVYYIVFYAAIKGLDLKTPGREDEEDMTNTNEGDDKYEVMGNEYVAALGGYENIHSIDNCVTRLRLKINDMDKIDEDRIKRNGARGVMKINSTDLQIIIGTDVEFVADAMRRTKPED</sequence>
<dbReference type="NCBIfam" id="TIGR00826">
    <property type="entry name" value="EIIB_glc"/>
    <property type="match status" value="1"/>
</dbReference>
<keyword evidence="2" id="KW-0813">Transport</keyword>
<feature type="transmembrane region" description="Helical" evidence="12">
    <location>
        <begin position="251"/>
        <end position="270"/>
    </location>
</feature>
<dbReference type="GO" id="GO:0009401">
    <property type="term" value="P:phosphoenolpyruvate-dependent sugar phosphotransferase system"/>
    <property type="evidence" value="ECO:0007669"/>
    <property type="project" value="UniProtKB-KW"/>
</dbReference>
<dbReference type="Proteomes" id="UP000199017">
    <property type="component" value="Unassembled WGS sequence"/>
</dbReference>
<dbReference type="InterPro" id="IPR018113">
    <property type="entry name" value="PTrfase_EIIB_Cys"/>
</dbReference>
<dbReference type="GO" id="GO:0015764">
    <property type="term" value="P:N-acetylglucosamine transport"/>
    <property type="evidence" value="ECO:0007669"/>
    <property type="project" value="TreeGrafter"/>
</dbReference>
<dbReference type="InterPro" id="IPR036878">
    <property type="entry name" value="Glu_permease_IIB"/>
</dbReference>
<feature type="transmembrane region" description="Helical" evidence="12">
    <location>
        <begin position="69"/>
        <end position="88"/>
    </location>
</feature>
<keyword evidence="8" id="KW-0418">Kinase</keyword>
<feature type="transmembrane region" description="Helical" evidence="12">
    <location>
        <begin position="94"/>
        <end position="110"/>
    </location>
</feature>
<reference evidence="15 16" key="1">
    <citation type="submission" date="2016-10" db="EMBL/GenBank/DDBJ databases">
        <authorList>
            <person name="de Groot N.N."/>
        </authorList>
    </citation>
    <scope>NUCLEOTIDE SEQUENCE [LARGE SCALE GENOMIC DNA]</scope>
    <source>
        <strain evidence="16">P4B,CCM 7963,CECT 7998,DSM 25260,IBRC-M 10614,KCTC 13821</strain>
    </source>
</reference>
<evidence type="ECO:0000256" key="3">
    <source>
        <dbReference type="ARBA" id="ARBA00022475"/>
    </source>
</evidence>
<evidence type="ECO:0000313" key="15">
    <source>
        <dbReference type="EMBL" id="SDI00418.1"/>
    </source>
</evidence>
<dbReference type="PROSITE" id="PS01035">
    <property type="entry name" value="PTS_EIIB_TYPE_1_CYS"/>
    <property type="match status" value="1"/>
</dbReference>
<dbReference type="GO" id="GO:0015572">
    <property type="term" value="F:N-acetylglucosamine transmembrane transporter activity"/>
    <property type="evidence" value="ECO:0007669"/>
    <property type="project" value="InterPro"/>
</dbReference>
<dbReference type="OrthoDB" id="9764327at2"/>
<evidence type="ECO:0000256" key="6">
    <source>
        <dbReference type="ARBA" id="ARBA00022683"/>
    </source>
</evidence>
<evidence type="ECO:0000313" key="16">
    <source>
        <dbReference type="Proteomes" id="UP000199017"/>
    </source>
</evidence>
<keyword evidence="3" id="KW-1003">Cell membrane</keyword>
<dbReference type="InterPro" id="IPR010974">
    <property type="entry name" value="PTS_IIBC_nag"/>
</dbReference>
<dbReference type="GO" id="GO:0016301">
    <property type="term" value="F:kinase activity"/>
    <property type="evidence" value="ECO:0007669"/>
    <property type="project" value="UniProtKB-KW"/>
</dbReference>
<dbReference type="InterPro" id="IPR001996">
    <property type="entry name" value="PTS_IIB_1"/>
</dbReference>
<dbReference type="PROSITE" id="PS51103">
    <property type="entry name" value="PTS_EIIC_TYPE_1"/>
    <property type="match status" value="1"/>
</dbReference>
<evidence type="ECO:0000259" key="14">
    <source>
        <dbReference type="PROSITE" id="PS51103"/>
    </source>
</evidence>
<proteinExistence type="predicted"/>
<dbReference type="RefSeq" id="WP_091583415.1">
    <property type="nucleotide sequence ID" value="NZ_FNDU01000004.1"/>
</dbReference>
<dbReference type="InterPro" id="IPR003352">
    <property type="entry name" value="PTS_EIIC"/>
</dbReference>
<evidence type="ECO:0000256" key="11">
    <source>
        <dbReference type="PROSITE-ProRule" id="PRU00421"/>
    </source>
</evidence>
<feature type="domain" description="PTS EIIB type-1" evidence="13">
    <location>
        <begin position="376"/>
        <end position="455"/>
    </location>
</feature>
<evidence type="ECO:0000256" key="7">
    <source>
        <dbReference type="ARBA" id="ARBA00022692"/>
    </source>
</evidence>
<dbReference type="EMBL" id="FNDU01000004">
    <property type="protein sequence ID" value="SDI00418.1"/>
    <property type="molecule type" value="Genomic_DNA"/>
</dbReference>
<gene>
    <name evidence="15" type="ORF">SAMN05216352_10462</name>
</gene>
<dbReference type="STRING" id="930129.SAMN05216352_10462"/>
<dbReference type="InterPro" id="IPR013013">
    <property type="entry name" value="PTS_EIIC_1"/>
</dbReference>
<evidence type="ECO:0000256" key="4">
    <source>
        <dbReference type="ARBA" id="ARBA00022597"/>
    </source>
</evidence>
<evidence type="ECO:0000256" key="2">
    <source>
        <dbReference type="ARBA" id="ARBA00022448"/>
    </source>
</evidence>
<feature type="active site" description="Phosphocysteine intermediate; for EIIB activity" evidence="11">
    <location>
        <position position="398"/>
    </location>
</feature>
<dbReference type="PANTHER" id="PTHR30009">
    <property type="entry name" value="CYTOCHROME C-TYPE SYNTHESIS PROTEIN AND PTS TRANSMEMBRANE COMPONENT"/>
    <property type="match status" value="1"/>
</dbReference>
<keyword evidence="7 12" id="KW-0812">Transmembrane</keyword>
<dbReference type="GO" id="GO:0090563">
    <property type="term" value="F:protein-phosphocysteine-sugar phosphotransferase activity"/>
    <property type="evidence" value="ECO:0007669"/>
    <property type="project" value="TreeGrafter"/>
</dbReference>
<dbReference type="GO" id="GO:0019866">
    <property type="term" value="C:organelle inner membrane"/>
    <property type="evidence" value="ECO:0007669"/>
    <property type="project" value="InterPro"/>
</dbReference>
<dbReference type="Gene3D" id="3.30.1360.60">
    <property type="entry name" value="Glucose permease domain IIB"/>
    <property type="match status" value="1"/>
</dbReference>
<keyword evidence="9 12" id="KW-1133">Transmembrane helix</keyword>
<evidence type="ECO:0000256" key="1">
    <source>
        <dbReference type="ARBA" id="ARBA00004651"/>
    </source>
</evidence>
<feature type="transmembrane region" description="Helical" evidence="12">
    <location>
        <begin position="130"/>
        <end position="148"/>
    </location>
</feature>
<feature type="transmembrane region" description="Helical" evidence="12">
    <location>
        <begin position="160"/>
        <end position="178"/>
    </location>
</feature>
<evidence type="ECO:0000256" key="9">
    <source>
        <dbReference type="ARBA" id="ARBA00022989"/>
    </source>
</evidence>
<dbReference type="Pfam" id="PF02378">
    <property type="entry name" value="PTS_EIIC"/>
    <property type="match status" value="1"/>
</dbReference>
<accession>A0A1G8H177</accession>
<dbReference type="PROSITE" id="PS51098">
    <property type="entry name" value="PTS_EIIB_TYPE_1"/>
    <property type="match status" value="1"/>
</dbReference>
<evidence type="ECO:0000256" key="10">
    <source>
        <dbReference type="ARBA" id="ARBA00023136"/>
    </source>
</evidence>
<dbReference type="FunFam" id="3.30.1360.60:FF:000001">
    <property type="entry name" value="PTS system glucose-specific IIBC component PtsG"/>
    <property type="match status" value="1"/>
</dbReference>
<comment type="subcellular location">
    <subcellularLocation>
        <location evidence="1">Cell membrane</location>
        <topology evidence="1">Multi-pass membrane protein</topology>
    </subcellularLocation>
</comment>
<dbReference type="SUPFAM" id="SSF55604">
    <property type="entry name" value="Glucose permease domain IIB"/>
    <property type="match status" value="1"/>
</dbReference>
<dbReference type="Pfam" id="PF00367">
    <property type="entry name" value="PTS_EIIB"/>
    <property type="match status" value="1"/>
</dbReference>
<keyword evidence="6" id="KW-0598">Phosphotransferase system</keyword>
<evidence type="ECO:0000259" key="13">
    <source>
        <dbReference type="PROSITE" id="PS51098"/>
    </source>
</evidence>
<keyword evidence="5" id="KW-0808">Transferase</keyword>
<evidence type="ECO:0000256" key="8">
    <source>
        <dbReference type="ARBA" id="ARBA00022777"/>
    </source>
</evidence>
<feature type="transmembrane region" description="Helical" evidence="12">
    <location>
        <begin position="12"/>
        <end position="30"/>
    </location>
</feature>
<feature type="transmembrane region" description="Helical" evidence="12">
    <location>
        <begin position="282"/>
        <end position="308"/>
    </location>
</feature>
<dbReference type="GO" id="GO:0008982">
    <property type="term" value="F:protein-N(PI)-phosphohistidine-sugar phosphotransferase activity"/>
    <property type="evidence" value="ECO:0007669"/>
    <property type="project" value="InterPro"/>
</dbReference>
<organism evidence="15 16">
    <name type="scientific">Alteribacillus bidgolensis</name>
    <dbReference type="NCBI Taxonomy" id="930129"/>
    <lineage>
        <taxon>Bacteria</taxon>
        <taxon>Bacillati</taxon>
        <taxon>Bacillota</taxon>
        <taxon>Bacilli</taxon>
        <taxon>Bacillales</taxon>
        <taxon>Bacillaceae</taxon>
        <taxon>Alteribacillus</taxon>
    </lineage>
</organism>
<dbReference type="PANTHER" id="PTHR30009:SF4">
    <property type="entry name" value="PTS SYSTEM N-ACETYLGLUCOSAMINE-SPECIFIC EIICBA COMPONENT"/>
    <property type="match status" value="1"/>
</dbReference>
<keyword evidence="4" id="KW-0762">Sugar transport</keyword>
<keyword evidence="10 12" id="KW-0472">Membrane</keyword>
<evidence type="ECO:0000256" key="12">
    <source>
        <dbReference type="SAM" id="Phobius"/>
    </source>
</evidence>
<dbReference type="GO" id="GO:0005886">
    <property type="term" value="C:plasma membrane"/>
    <property type="evidence" value="ECO:0007669"/>
    <property type="project" value="UniProtKB-SubCell"/>
</dbReference>
<dbReference type="InterPro" id="IPR050429">
    <property type="entry name" value="PTS_Glucose_EIICBA"/>
</dbReference>
<feature type="transmembrane region" description="Helical" evidence="12">
    <location>
        <begin position="328"/>
        <end position="349"/>
    </location>
</feature>
<feature type="domain" description="PTS EIIC type-1" evidence="14">
    <location>
        <begin position="1"/>
        <end position="361"/>
    </location>
</feature>
<name>A0A1G8H177_9BACI</name>
<keyword evidence="16" id="KW-1185">Reference proteome</keyword>
<dbReference type="AlphaFoldDB" id="A0A1G8H177"/>